<dbReference type="InterPro" id="IPR011527">
    <property type="entry name" value="ABC1_TM_dom"/>
</dbReference>
<keyword evidence="9 11" id="KW-0472">Membrane</keyword>
<dbReference type="Pfam" id="PF00664">
    <property type="entry name" value="ABC_membrane"/>
    <property type="match status" value="2"/>
</dbReference>
<dbReference type="FunFam" id="3.40.50.300:FF:000074">
    <property type="entry name" value="Multidrug resistance-associated protein 5 isoform 1"/>
    <property type="match status" value="1"/>
</dbReference>
<dbReference type="Gene3D" id="1.20.1560.10">
    <property type="entry name" value="ABC transporter type 1, transmembrane domain"/>
    <property type="match status" value="2"/>
</dbReference>
<feature type="compositionally biased region" description="Polar residues" evidence="10">
    <location>
        <begin position="1"/>
        <end position="25"/>
    </location>
</feature>
<keyword evidence="7" id="KW-0067">ATP-binding</keyword>
<dbReference type="InterPro" id="IPR003593">
    <property type="entry name" value="AAA+_ATPase"/>
</dbReference>
<comment type="caution">
    <text evidence="14">The sequence shown here is derived from an EMBL/GenBank/DDBJ whole genome shotgun (WGS) entry which is preliminary data.</text>
</comment>
<keyword evidence="8 11" id="KW-1133">Transmembrane helix</keyword>
<evidence type="ECO:0000256" key="9">
    <source>
        <dbReference type="ARBA" id="ARBA00023136"/>
    </source>
</evidence>
<dbReference type="PANTHER" id="PTHR24223:SF443">
    <property type="entry name" value="MULTIDRUG-RESISTANCE LIKE PROTEIN 1, ISOFORM I"/>
    <property type="match status" value="1"/>
</dbReference>
<dbReference type="CDD" id="cd03244">
    <property type="entry name" value="ABCC_MRP_domain2"/>
    <property type="match status" value="1"/>
</dbReference>
<comment type="similarity">
    <text evidence="2">Belongs to the ABC transporter superfamily. ABCC family. Conjugate transporter (TC 3.A.1.208) subfamily.</text>
</comment>
<dbReference type="PROSITE" id="PS00211">
    <property type="entry name" value="ABC_TRANSPORTER_1"/>
    <property type="match status" value="2"/>
</dbReference>
<evidence type="ECO:0000256" key="11">
    <source>
        <dbReference type="SAM" id="Phobius"/>
    </source>
</evidence>
<proteinExistence type="inferred from homology"/>
<comment type="subcellular location">
    <subcellularLocation>
        <location evidence="1">Vacuole membrane</location>
        <topology evidence="1">Multi-pass membrane protein</topology>
    </subcellularLocation>
</comment>
<dbReference type="InterPro" id="IPR044726">
    <property type="entry name" value="ABCC_6TM_D2"/>
</dbReference>
<evidence type="ECO:0000256" key="8">
    <source>
        <dbReference type="ARBA" id="ARBA00022989"/>
    </source>
</evidence>
<feature type="transmembrane region" description="Helical" evidence="11">
    <location>
        <begin position="715"/>
        <end position="739"/>
    </location>
</feature>
<gene>
    <name evidence="14" type="ORF">Ae201684_013366</name>
</gene>
<dbReference type="Proteomes" id="UP000481153">
    <property type="component" value="Unassembled WGS sequence"/>
</dbReference>
<dbReference type="FunFam" id="3.40.50.300:FF:000997">
    <property type="entry name" value="Multidrug resistance-associated protein 1"/>
    <property type="match status" value="1"/>
</dbReference>
<evidence type="ECO:0000313" key="14">
    <source>
        <dbReference type="EMBL" id="KAF0728794.1"/>
    </source>
</evidence>
<dbReference type="PROSITE" id="PS50929">
    <property type="entry name" value="ABC_TM1F"/>
    <property type="match status" value="2"/>
</dbReference>
<feature type="transmembrane region" description="Helical" evidence="11">
    <location>
        <begin position="331"/>
        <end position="353"/>
    </location>
</feature>
<keyword evidence="4 11" id="KW-0812">Transmembrane</keyword>
<feature type="domain" description="ABC transporter" evidence="12">
    <location>
        <begin position="424"/>
        <end position="651"/>
    </location>
</feature>
<dbReference type="InterPro" id="IPR044746">
    <property type="entry name" value="ABCC_6TM_D1"/>
</dbReference>
<dbReference type="PROSITE" id="PS50893">
    <property type="entry name" value="ABC_TRANSPORTER_2"/>
    <property type="match status" value="2"/>
</dbReference>
<dbReference type="InterPro" id="IPR027417">
    <property type="entry name" value="P-loop_NTPase"/>
</dbReference>
<dbReference type="GO" id="GO:0005774">
    <property type="term" value="C:vacuolar membrane"/>
    <property type="evidence" value="ECO:0007669"/>
    <property type="project" value="UniProtKB-SubCell"/>
</dbReference>
<feature type="transmembrane region" description="Helical" evidence="11">
    <location>
        <begin position="100"/>
        <end position="120"/>
    </location>
</feature>
<feature type="domain" description="ABC transmembrane type-1" evidence="13">
    <location>
        <begin position="719"/>
        <end position="995"/>
    </location>
</feature>
<feature type="region of interest" description="Disordered" evidence="10">
    <location>
        <begin position="1"/>
        <end position="26"/>
    </location>
</feature>
<dbReference type="SUPFAM" id="SSF90123">
    <property type="entry name" value="ABC transporter transmembrane region"/>
    <property type="match status" value="2"/>
</dbReference>
<dbReference type="GO" id="GO:0005524">
    <property type="term" value="F:ATP binding"/>
    <property type="evidence" value="ECO:0007669"/>
    <property type="project" value="UniProtKB-KW"/>
</dbReference>
<organism evidence="14 15">
    <name type="scientific">Aphanomyces euteiches</name>
    <dbReference type="NCBI Taxonomy" id="100861"/>
    <lineage>
        <taxon>Eukaryota</taxon>
        <taxon>Sar</taxon>
        <taxon>Stramenopiles</taxon>
        <taxon>Oomycota</taxon>
        <taxon>Saprolegniomycetes</taxon>
        <taxon>Saprolegniales</taxon>
        <taxon>Verrucalvaceae</taxon>
        <taxon>Aphanomyces</taxon>
    </lineage>
</organism>
<dbReference type="CDD" id="cd18579">
    <property type="entry name" value="ABC_6TM_ABCC_D1"/>
    <property type="match status" value="1"/>
</dbReference>
<feature type="transmembrane region" description="Helical" evidence="11">
    <location>
        <begin position="825"/>
        <end position="846"/>
    </location>
</feature>
<dbReference type="FunFam" id="1.20.1560.10:FF:000013">
    <property type="entry name" value="ABC transporter C family member 2"/>
    <property type="match status" value="1"/>
</dbReference>
<dbReference type="GO" id="GO:0016887">
    <property type="term" value="F:ATP hydrolysis activity"/>
    <property type="evidence" value="ECO:0007669"/>
    <property type="project" value="InterPro"/>
</dbReference>
<dbReference type="GO" id="GO:0140359">
    <property type="term" value="F:ABC-type transporter activity"/>
    <property type="evidence" value="ECO:0007669"/>
    <property type="project" value="InterPro"/>
</dbReference>
<feature type="transmembrane region" description="Helical" evidence="11">
    <location>
        <begin position="216"/>
        <end position="240"/>
    </location>
</feature>
<dbReference type="InterPro" id="IPR050173">
    <property type="entry name" value="ABC_transporter_C-like"/>
</dbReference>
<dbReference type="SMART" id="SM00382">
    <property type="entry name" value="AAA"/>
    <property type="match status" value="2"/>
</dbReference>
<feature type="transmembrane region" description="Helical" evidence="11">
    <location>
        <begin position="246"/>
        <end position="264"/>
    </location>
</feature>
<protein>
    <submittedName>
        <fullName evidence="14">Uncharacterized protein</fullName>
    </submittedName>
</protein>
<evidence type="ECO:0000256" key="7">
    <source>
        <dbReference type="ARBA" id="ARBA00022840"/>
    </source>
</evidence>
<dbReference type="CDD" id="cd18580">
    <property type="entry name" value="ABC_6TM_ABCC_D2"/>
    <property type="match status" value="1"/>
</dbReference>
<sequence>MSKSANDSEATYQGLASPTTASASSWRDKPMPIATTNWLSWTLLLWFDPLVWKGARQQLEESDVWHLPPADTAAALHSRFESVQSSSCFRAIVRTFQREITIVLALYAVSAVLTLAQPIVIKSFLQFLHAPRHDDIHTDLGISSGYVLAALLTAFSCAAVTLMDLGMVLAGKLGCNAKTLAMDLVFRKSLRLSENAKRTTSSGDIVTLASVDSTRLFMCGLWFMWTFISPVMLVAIFILLGFDLGALPALLGGVLMIGLLYFGCREASAVGIVQKELLGVQGQRVKLTNELLQGVRAVKLYGWEQDLLAHVEELRVAELQLLRVYHSRRQVSSIALLLAPVVSLALTLAVYVAQGNSLSPPLAFITLAYVNAARVPCSSFSFSIMNLVDALHSCSRLDAFFALDEVTTPLLLDNGVHADMAPCVELMDASFSWHKDDSTAACDLRGITLQLKPKSLTMVVGSVGSGKSTLLSAIMGELHHIQGERGVRGRFSYVGQDVWIQNASLRDNILFTSAFDESLYHRVVAACQLTPDLAAWPGGDATEIGERGVNLSGGQRARVALARSLYSNAADIYILDDPLSALDVHVAGHVFRDGIQALLHDKIVLVAINSHYHLLPMADTILVMEQGRLVAQGPLSSLLDRFPHLGVDRIDEKQPTTAQVETTNDDDDDVAPPDEGGEGGSAAVSTLVQAEERVVGKITAATYTTYFAASGWNGFSVALTVVIAFALAQASLVVLDWILGYWASTADPSNAAFAAIYVAVAVVAVGLVLGRSLYVLHFILLCSKHLHETLLAKVVYAPVPSFFDVTPVGRILNRFSSDLSQVDNMVPMLGLHIFGLVFQIVAALVVCAVTSPFILLVYVPLAVVFVKIRAIYSATATALKRMESVTRSPVLNLLTEAMQGAPTIRAFDHAADVQALYRRAVDYNMSFDMTHFISTKWFQMRLDWLSVLVVCGVAFLAIETKSWMGVTAAGLALTYAMQLTIVLSRTTMEFTYMENVMTSAERLDHYQSLAKEGHDDVLSLAQQQTCPQGWPRQGHVVFEHYSMRYRDNLDLALHDVSFAVMAGEKIGICGRTGSGKSSLLAALFRTVEAASGCICIDGVDIATVDLHTLRSRLTIIPQDPVLFSGSLRFNLDPSMKTSDAALWQALKQVHLVDLVQEGQAAGLEFPIAEHGSNLSVGERQLLCMARALLRQSRVVVFDEATASIDGESDRLIQATIQKNFRGGGVTLLVIAHRLETILDSDRILVMDQGRVCEFDTPATLMAANEGSGGGGGMLAKLVEATKL</sequence>
<evidence type="ECO:0000256" key="4">
    <source>
        <dbReference type="ARBA" id="ARBA00022692"/>
    </source>
</evidence>
<evidence type="ECO:0000256" key="1">
    <source>
        <dbReference type="ARBA" id="ARBA00004128"/>
    </source>
</evidence>
<evidence type="ECO:0000256" key="5">
    <source>
        <dbReference type="ARBA" id="ARBA00022737"/>
    </source>
</evidence>
<feature type="region of interest" description="Disordered" evidence="10">
    <location>
        <begin position="653"/>
        <end position="682"/>
    </location>
</feature>
<feature type="compositionally biased region" description="Acidic residues" evidence="10">
    <location>
        <begin position="663"/>
        <end position="677"/>
    </location>
</feature>
<evidence type="ECO:0000313" key="15">
    <source>
        <dbReference type="Proteomes" id="UP000481153"/>
    </source>
</evidence>
<dbReference type="InterPro" id="IPR036640">
    <property type="entry name" value="ABC1_TM_sf"/>
</dbReference>
<dbReference type="VEuPathDB" id="FungiDB:AeMF1_021798"/>
<dbReference type="Pfam" id="PF00005">
    <property type="entry name" value="ABC_tran"/>
    <property type="match status" value="2"/>
</dbReference>
<keyword evidence="5" id="KW-0677">Repeat</keyword>
<evidence type="ECO:0000256" key="2">
    <source>
        <dbReference type="ARBA" id="ARBA00009726"/>
    </source>
</evidence>
<keyword evidence="6" id="KW-0547">Nucleotide-binding</keyword>
<keyword evidence="3" id="KW-0813">Transport</keyword>
<feature type="transmembrane region" description="Helical" evidence="11">
    <location>
        <begin position="751"/>
        <end position="774"/>
    </location>
</feature>
<dbReference type="InterPro" id="IPR003439">
    <property type="entry name" value="ABC_transporter-like_ATP-bd"/>
</dbReference>
<dbReference type="Gene3D" id="3.40.50.300">
    <property type="entry name" value="P-loop containing nucleotide triphosphate hydrolases"/>
    <property type="match status" value="2"/>
</dbReference>
<feature type="domain" description="ABC transporter" evidence="12">
    <location>
        <begin position="1036"/>
        <end position="1273"/>
    </location>
</feature>
<dbReference type="SUPFAM" id="SSF52540">
    <property type="entry name" value="P-loop containing nucleoside triphosphate hydrolases"/>
    <property type="match status" value="2"/>
</dbReference>
<keyword evidence="15" id="KW-1185">Reference proteome</keyword>
<evidence type="ECO:0000259" key="12">
    <source>
        <dbReference type="PROSITE" id="PS50893"/>
    </source>
</evidence>
<accession>A0A6G0WN89</accession>
<dbReference type="InterPro" id="IPR017871">
    <property type="entry name" value="ABC_transporter-like_CS"/>
</dbReference>
<reference evidence="14 15" key="1">
    <citation type="submission" date="2019-07" db="EMBL/GenBank/DDBJ databases">
        <title>Genomics analysis of Aphanomyces spp. identifies a new class of oomycete effector associated with host adaptation.</title>
        <authorList>
            <person name="Gaulin E."/>
        </authorList>
    </citation>
    <scope>NUCLEOTIDE SEQUENCE [LARGE SCALE GENOMIC DNA]</scope>
    <source>
        <strain evidence="14 15">ATCC 201684</strain>
    </source>
</reference>
<dbReference type="CDD" id="cd03250">
    <property type="entry name" value="ABCC_MRP_domain1"/>
    <property type="match status" value="1"/>
</dbReference>
<feature type="transmembrane region" description="Helical" evidence="11">
    <location>
        <begin position="852"/>
        <end position="872"/>
    </location>
</feature>
<feature type="transmembrane region" description="Helical" evidence="11">
    <location>
        <begin position="942"/>
        <end position="958"/>
    </location>
</feature>
<dbReference type="EMBL" id="VJMJ01000172">
    <property type="protein sequence ID" value="KAF0728794.1"/>
    <property type="molecule type" value="Genomic_DNA"/>
</dbReference>
<evidence type="ECO:0000256" key="10">
    <source>
        <dbReference type="SAM" id="MobiDB-lite"/>
    </source>
</evidence>
<evidence type="ECO:0000256" key="6">
    <source>
        <dbReference type="ARBA" id="ARBA00022741"/>
    </source>
</evidence>
<feature type="domain" description="ABC transmembrane type-1" evidence="13">
    <location>
        <begin position="102"/>
        <end position="389"/>
    </location>
</feature>
<feature type="transmembrane region" description="Helical" evidence="11">
    <location>
        <begin position="140"/>
        <end position="163"/>
    </location>
</feature>
<evidence type="ECO:0000256" key="3">
    <source>
        <dbReference type="ARBA" id="ARBA00022448"/>
    </source>
</evidence>
<evidence type="ECO:0000259" key="13">
    <source>
        <dbReference type="PROSITE" id="PS50929"/>
    </source>
</evidence>
<name>A0A6G0WN89_9STRA</name>
<dbReference type="PANTHER" id="PTHR24223">
    <property type="entry name" value="ATP-BINDING CASSETTE SUB-FAMILY C"/>
    <property type="match status" value="1"/>
</dbReference>